<dbReference type="PIRSF" id="PIRSF000386">
    <property type="entry name" value="tRNA_mtase"/>
    <property type="match status" value="1"/>
</dbReference>
<evidence type="ECO:0000256" key="16">
    <source>
        <dbReference type="PIRSR" id="PIRSR000386-1"/>
    </source>
</evidence>
<keyword evidence="10 15" id="KW-0949">S-adenosyl-L-methionine</keyword>
<comment type="subunit">
    <text evidence="4 15 17">Homodimer.</text>
</comment>
<proteinExistence type="inferred from homology"/>
<comment type="caution">
    <text evidence="19">The sequence shown here is derived from an EMBL/GenBank/DDBJ whole genome shotgun (WGS) entry which is preliminary data.</text>
</comment>
<keyword evidence="9 15" id="KW-0808">Transferase</keyword>
<feature type="binding site" evidence="15 16">
    <location>
        <begin position="132"/>
        <end position="137"/>
    </location>
    <ligand>
        <name>S-adenosyl-L-methionine</name>
        <dbReference type="ChEBI" id="CHEBI:59789"/>
    </ligand>
</feature>
<dbReference type="CDD" id="cd18080">
    <property type="entry name" value="TrmD-like"/>
    <property type="match status" value="1"/>
</dbReference>
<dbReference type="SUPFAM" id="SSF75217">
    <property type="entry name" value="alpha/beta knot"/>
    <property type="match status" value="1"/>
</dbReference>
<evidence type="ECO:0000256" key="5">
    <source>
        <dbReference type="ARBA" id="ARBA00012807"/>
    </source>
</evidence>
<dbReference type="AlphaFoldDB" id="A0A6L5WG41"/>
<dbReference type="PANTHER" id="PTHR46417">
    <property type="entry name" value="TRNA (GUANINE-N(1)-)-METHYLTRANSFERASE"/>
    <property type="match status" value="1"/>
</dbReference>
<evidence type="ECO:0000256" key="3">
    <source>
        <dbReference type="ARBA" id="ARBA00007630"/>
    </source>
</evidence>
<evidence type="ECO:0000313" key="20">
    <source>
        <dbReference type="Proteomes" id="UP000476338"/>
    </source>
</evidence>
<comment type="catalytic activity">
    <reaction evidence="14 15 17">
        <text>guanosine(37) in tRNA + S-adenosyl-L-methionine = N(1)-methylguanosine(37) in tRNA + S-adenosyl-L-homocysteine + H(+)</text>
        <dbReference type="Rhea" id="RHEA:36899"/>
        <dbReference type="Rhea" id="RHEA-COMP:10145"/>
        <dbReference type="Rhea" id="RHEA-COMP:10147"/>
        <dbReference type="ChEBI" id="CHEBI:15378"/>
        <dbReference type="ChEBI" id="CHEBI:57856"/>
        <dbReference type="ChEBI" id="CHEBI:59789"/>
        <dbReference type="ChEBI" id="CHEBI:73542"/>
        <dbReference type="ChEBI" id="CHEBI:74269"/>
        <dbReference type="EC" id="2.1.1.228"/>
    </reaction>
</comment>
<comment type="similarity">
    <text evidence="3 15 17">Belongs to the RNA methyltransferase TrmD family.</text>
</comment>
<dbReference type="Gene3D" id="3.40.1280.10">
    <property type="match status" value="1"/>
</dbReference>
<dbReference type="InterPro" id="IPR016009">
    <property type="entry name" value="tRNA_MeTrfase_TRMD/TRM10"/>
</dbReference>
<feature type="domain" description="tRNA methyltransferase TRMD/TRM10-type" evidence="18">
    <location>
        <begin position="1"/>
        <end position="223"/>
    </location>
</feature>
<evidence type="ECO:0000256" key="12">
    <source>
        <dbReference type="ARBA" id="ARBA00029736"/>
    </source>
</evidence>
<dbReference type="NCBIfam" id="TIGR00088">
    <property type="entry name" value="trmD"/>
    <property type="match status" value="1"/>
</dbReference>
<evidence type="ECO:0000259" key="18">
    <source>
        <dbReference type="Pfam" id="PF01746"/>
    </source>
</evidence>
<reference evidence="19 20" key="2">
    <citation type="submission" date="2020-03" db="EMBL/GenBank/DDBJ databases">
        <title>Campylobacter portucalensis sp. nov., a new species of Campylobacter isolated from the reproductive tract of bulls.</title>
        <authorList>
            <person name="Silva M.F."/>
            <person name="Pereira G."/>
            <person name="Carneiro C."/>
            <person name="Hemphill A."/>
            <person name="Mateus L."/>
            <person name="Lopes-Da-Costa L."/>
            <person name="Silva E."/>
        </authorList>
    </citation>
    <scope>NUCLEOTIDE SEQUENCE [LARGE SCALE GENOMIC DNA]</scope>
    <source>
        <strain evidence="19 20">FMV-PI01</strain>
    </source>
</reference>
<evidence type="ECO:0000256" key="6">
    <source>
        <dbReference type="ARBA" id="ARBA00014679"/>
    </source>
</evidence>
<accession>A0A6L5WG41</accession>
<dbReference type="GO" id="GO:0002939">
    <property type="term" value="P:tRNA N1-guanine methylation"/>
    <property type="evidence" value="ECO:0007669"/>
    <property type="project" value="TreeGrafter"/>
</dbReference>
<dbReference type="EC" id="2.1.1.228" evidence="5 15"/>
<evidence type="ECO:0000256" key="10">
    <source>
        <dbReference type="ARBA" id="ARBA00022691"/>
    </source>
</evidence>
<dbReference type="HAMAP" id="MF_00605">
    <property type="entry name" value="TrmD"/>
    <property type="match status" value="1"/>
</dbReference>
<evidence type="ECO:0000256" key="14">
    <source>
        <dbReference type="ARBA" id="ARBA00047783"/>
    </source>
</evidence>
<reference evidence="19 20" key="1">
    <citation type="submission" date="2019-09" db="EMBL/GenBank/DDBJ databases">
        <authorList>
            <person name="Silva M."/>
            <person name="Pereira G."/>
            <person name="Lopes-Da-Costa L."/>
            <person name="Silva E."/>
        </authorList>
    </citation>
    <scope>NUCLEOTIDE SEQUENCE [LARGE SCALE GENOMIC DNA]</scope>
    <source>
        <strain evidence="19 20">FMV-PI01</strain>
    </source>
</reference>
<evidence type="ECO:0000256" key="11">
    <source>
        <dbReference type="ARBA" id="ARBA00022694"/>
    </source>
</evidence>
<dbReference type="InterPro" id="IPR029028">
    <property type="entry name" value="Alpha/beta_knot_MTases"/>
</dbReference>
<dbReference type="RefSeq" id="WP_154570363.1">
    <property type="nucleotide sequence ID" value="NZ_VWSJ01000006.1"/>
</dbReference>
<evidence type="ECO:0000256" key="13">
    <source>
        <dbReference type="ARBA" id="ARBA00033392"/>
    </source>
</evidence>
<dbReference type="InterPro" id="IPR029026">
    <property type="entry name" value="tRNA_m1G_MTases_N"/>
</dbReference>
<keyword evidence="20" id="KW-1185">Reference proteome</keyword>
<organism evidence="19 20">
    <name type="scientific">Campylobacter portucalensis</name>
    <dbReference type="NCBI Taxonomy" id="2608384"/>
    <lineage>
        <taxon>Bacteria</taxon>
        <taxon>Pseudomonadati</taxon>
        <taxon>Campylobacterota</taxon>
        <taxon>Epsilonproteobacteria</taxon>
        <taxon>Campylobacterales</taxon>
        <taxon>Campylobacteraceae</taxon>
        <taxon>Campylobacter</taxon>
    </lineage>
</organism>
<dbReference type="InterPro" id="IPR002649">
    <property type="entry name" value="tRNA_m1G_MeTrfase_TrmD"/>
</dbReference>
<feature type="binding site" evidence="15 16">
    <location>
        <position position="112"/>
    </location>
    <ligand>
        <name>S-adenosyl-L-methionine</name>
        <dbReference type="ChEBI" id="CHEBI:59789"/>
    </ligand>
</feature>
<evidence type="ECO:0000313" key="19">
    <source>
        <dbReference type="EMBL" id="MSN96100.1"/>
    </source>
</evidence>
<dbReference type="GO" id="GO:0005829">
    <property type="term" value="C:cytosol"/>
    <property type="evidence" value="ECO:0007669"/>
    <property type="project" value="TreeGrafter"/>
</dbReference>
<dbReference type="Gene3D" id="1.10.1270.20">
    <property type="entry name" value="tRNA(m1g37)methyltransferase, domain 2"/>
    <property type="match status" value="1"/>
</dbReference>
<dbReference type="Proteomes" id="UP000476338">
    <property type="component" value="Unassembled WGS sequence"/>
</dbReference>
<name>A0A6L5WG41_9BACT</name>
<dbReference type="EMBL" id="VWSJ01000006">
    <property type="protein sequence ID" value="MSN96100.1"/>
    <property type="molecule type" value="Genomic_DNA"/>
</dbReference>
<keyword evidence="7 15" id="KW-0963">Cytoplasm</keyword>
<dbReference type="NCBIfam" id="NF000648">
    <property type="entry name" value="PRK00026.1"/>
    <property type="match status" value="1"/>
</dbReference>
<comment type="function">
    <text evidence="1 15 17">Specifically methylates guanosine-37 in various tRNAs.</text>
</comment>
<comment type="subcellular location">
    <subcellularLocation>
        <location evidence="2 15 17">Cytoplasm</location>
    </subcellularLocation>
</comment>
<evidence type="ECO:0000256" key="15">
    <source>
        <dbReference type="HAMAP-Rule" id="MF_00605"/>
    </source>
</evidence>
<sequence>MKFSFITLFETLVKPYFDDSILKRAFENGLIDINFINPRDFSKNKYKKVDDYIIGGGAGLLMSVEPLSEAIKYIANQDKDTHFVFISPAGKRFKQKDAKRLAKFNHIAFICGRYEGIDERVVENYANEVFCIGDFILTGGELPALCICDAISRNIKGVLGNDKSLEIESFECGMLEAPAFTKPNIFRNSFVISEFLKGNHAKISVLKNEMAKLKTRYFRPDLYILKEKYEK</sequence>
<evidence type="ECO:0000256" key="2">
    <source>
        <dbReference type="ARBA" id="ARBA00004496"/>
    </source>
</evidence>
<dbReference type="PANTHER" id="PTHR46417:SF1">
    <property type="entry name" value="TRNA (GUANINE-N(1)-)-METHYLTRANSFERASE"/>
    <property type="match status" value="1"/>
</dbReference>
<evidence type="ECO:0000256" key="9">
    <source>
        <dbReference type="ARBA" id="ARBA00022679"/>
    </source>
</evidence>
<dbReference type="Pfam" id="PF01746">
    <property type="entry name" value="tRNA_m1G_MT"/>
    <property type="match status" value="1"/>
</dbReference>
<evidence type="ECO:0000256" key="17">
    <source>
        <dbReference type="RuleBase" id="RU003464"/>
    </source>
</evidence>
<evidence type="ECO:0000256" key="1">
    <source>
        <dbReference type="ARBA" id="ARBA00002634"/>
    </source>
</evidence>
<dbReference type="InterPro" id="IPR023148">
    <property type="entry name" value="tRNA_m1G_MeTrfase_C_sf"/>
</dbReference>
<keyword evidence="8 15" id="KW-0489">Methyltransferase</keyword>
<protein>
    <recommendedName>
        <fullName evidence="6 15">tRNA (guanine-N(1)-)-methyltransferase</fullName>
        <ecNumber evidence="5 15">2.1.1.228</ecNumber>
    </recommendedName>
    <alternativeName>
        <fullName evidence="12 15">M1G-methyltransferase</fullName>
    </alternativeName>
    <alternativeName>
        <fullName evidence="13 15">tRNA [GM37] methyltransferase</fullName>
    </alternativeName>
</protein>
<evidence type="ECO:0000256" key="8">
    <source>
        <dbReference type="ARBA" id="ARBA00022603"/>
    </source>
</evidence>
<evidence type="ECO:0000256" key="4">
    <source>
        <dbReference type="ARBA" id="ARBA00011738"/>
    </source>
</evidence>
<gene>
    <name evidence="15 19" type="primary">trmD</name>
    <name evidence="19" type="ORF">F1B92_02635</name>
</gene>
<keyword evidence="11 15" id="KW-0819">tRNA processing</keyword>
<evidence type="ECO:0000256" key="7">
    <source>
        <dbReference type="ARBA" id="ARBA00022490"/>
    </source>
</evidence>
<dbReference type="GO" id="GO:0052906">
    <property type="term" value="F:tRNA (guanine(37)-N1)-methyltransferase activity"/>
    <property type="evidence" value="ECO:0007669"/>
    <property type="project" value="UniProtKB-UniRule"/>
</dbReference>